<feature type="compositionally biased region" description="Low complexity" evidence="4">
    <location>
        <begin position="2935"/>
        <end position="2956"/>
    </location>
</feature>
<feature type="compositionally biased region" description="Basic and acidic residues" evidence="4">
    <location>
        <begin position="1688"/>
        <end position="1708"/>
    </location>
</feature>
<feature type="compositionally biased region" description="Polar residues" evidence="4">
    <location>
        <begin position="1003"/>
        <end position="1035"/>
    </location>
</feature>
<dbReference type="CDD" id="cd00067">
    <property type="entry name" value="GAL4"/>
    <property type="match status" value="1"/>
</dbReference>
<keyword evidence="6" id="KW-1185">Reference proteome</keyword>
<feature type="region of interest" description="Disordered" evidence="4">
    <location>
        <begin position="1887"/>
        <end position="2063"/>
    </location>
</feature>
<feature type="coiled-coil region" evidence="3">
    <location>
        <begin position="2561"/>
        <end position="2715"/>
    </location>
</feature>
<feature type="compositionally biased region" description="Polar residues" evidence="4">
    <location>
        <begin position="1480"/>
        <end position="1489"/>
    </location>
</feature>
<feature type="coiled-coil region" evidence="3">
    <location>
        <begin position="2266"/>
        <end position="2363"/>
    </location>
</feature>
<dbReference type="GO" id="GO:0000981">
    <property type="term" value="F:DNA-binding transcription factor activity, RNA polymerase II-specific"/>
    <property type="evidence" value="ECO:0007669"/>
    <property type="project" value="InterPro"/>
</dbReference>
<evidence type="ECO:0000313" key="5">
    <source>
        <dbReference type="EMBL" id="KAE9989795.1"/>
    </source>
</evidence>
<feature type="coiled-coil region" evidence="3">
    <location>
        <begin position="1302"/>
        <end position="1330"/>
    </location>
</feature>
<feature type="compositionally biased region" description="Low complexity" evidence="4">
    <location>
        <begin position="2006"/>
        <end position="2015"/>
    </location>
</feature>
<proteinExistence type="predicted"/>
<dbReference type="PANTHER" id="PTHR32083:SF0">
    <property type="entry name" value="CILIA AND FLAGELLA-ASSOCIATED PROTEIN 58"/>
    <property type="match status" value="1"/>
</dbReference>
<keyword evidence="1 3" id="KW-0175">Coiled coil</keyword>
<feature type="compositionally biased region" description="Polar residues" evidence="4">
    <location>
        <begin position="1419"/>
        <end position="1437"/>
    </location>
</feature>
<evidence type="ECO:0000256" key="2">
    <source>
        <dbReference type="ARBA" id="ARBA00023242"/>
    </source>
</evidence>
<feature type="compositionally biased region" description="Basic and acidic residues" evidence="4">
    <location>
        <begin position="3014"/>
        <end position="3030"/>
    </location>
</feature>
<feature type="region of interest" description="Disordered" evidence="4">
    <location>
        <begin position="1341"/>
        <end position="1369"/>
    </location>
</feature>
<feature type="region of interest" description="Disordered" evidence="4">
    <location>
        <begin position="710"/>
        <end position="732"/>
    </location>
</feature>
<dbReference type="EMBL" id="WNWR01000168">
    <property type="protein sequence ID" value="KAE9989795.1"/>
    <property type="molecule type" value="Genomic_DNA"/>
</dbReference>
<feature type="compositionally biased region" description="Polar residues" evidence="4">
    <location>
        <begin position="971"/>
        <end position="983"/>
    </location>
</feature>
<feature type="compositionally biased region" description="Basic and acidic residues" evidence="4">
    <location>
        <begin position="2957"/>
        <end position="2968"/>
    </location>
</feature>
<feature type="compositionally biased region" description="Acidic residues" evidence="4">
    <location>
        <begin position="2992"/>
        <end position="3009"/>
    </location>
</feature>
<feature type="region of interest" description="Disordered" evidence="4">
    <location>
        <begin position="874"/>
        <end position="933"/>
    </location>
</feature>
<evidence type="ECO:0000256" key="1">
    <source>
        <dbReference type="ARBA" id="ARBA00023054"/>
    </source>
</evidence>
<feature type="compositionally biased region" description="Polar residues" evidence="4">
    <location>
        <begin position="1977"/>
        <end position="1990"/>
    </location>
</feature>
<gene>
    <name evidence="5" type="ORF">EG327_002223</name>
</gene>
<feature type="compositionally biased region" description="Polar residues" evidence="4">
    <location>
        <begin position="2910"/>
        <end position="2921"/>
    </location>
</feature>
<feature type="coiled-coil region" evidence="3">
    <location>
        <begin position="2424"/>
        <end position="2523"/>
    </location>
</feature>
<dbReference type="InterPro" id="IPR001138">
    <property type="entry name" value="Zn2Cys6_DnaBD"/>
</dbReference>
<feature type="compositionally biased region" description="Basic and acidic residues" evidence="4">
    <location>
        <begin position="1905"/>
        <end position="1921"/>
    </location>
</feature>
<comment type="caution">
    <text evidence="5">The sequence shown here is derived from an EMBL/GenBank/DDBJ whole genome shotgun (WGS) entry which is preliminary data.</text>
</comment>
<feature type="compositionally biased region" description="Low complexity" evidence="4">
    <location>
        <begin position="1676"/>
        <end position="1687"/>
    </location>
</feature>
<feature type="region of interest" description="Disordered" evidence="4">
    <location>
        <begin position="1391"/>
        <end position="1536"/>
    </location>
</feature>
<keyword evidence="2" id="KW-0539">Nucleus</keyword>
<feature type="region of interest" description="Disordered" evidence="4">
    <location>
        <begin position="1167"/>
        <end position="1195"/>
    </location>
</feature>
<dbReference type="GO" id="GO:0008270">
    <property type="term" value="F:zinc ion binding"/>
    <property type="evidence" value="ECO:0007669"/>
    <property type="project" value="InterPro"/>
</dbReference>
<feature type="compositionally biased region" description="Acidic residues" evidence="4">
    <location>
        <begin position="1398"/>
        <end position="1413"/>
    </location>
</feature>
<accession>A0A8H3VJ54</accession>
<feature type="compositionally biased region" description="Low complexity" evidence="4">
    <location>
        <begin position="1282"/>
        <end position="1295"/>
    </location>
</feature>
<feature type="region of interest" description="Disordered" evidence="4">
    <location>
        <begin position="2124"/>
        <end position="2154"/>
    </location>
</feature>
<evidence type="ECO:0000313" key="6">
    <source>
        <dbReference type="Proteomes" id="UP000490939"/>
    </source>
</evidence>
<name>A0A8H3VJ54_VENIN</name>
<feature type="compositionally biased region" description="Polar residues" evidence="4">
    <location>
        <begin position="1630"/>
        <end position="1650"/>
    </location>
</feature>
<dbReference type="Proteomes" id="UP000490939">
    <property type="component" value="Unassembled WGS sequence"/>
</dbReference>
<feature type="compositionally biased region" description="Basic and acidic residues" evidence="4">
    <location>
        <begin position="1834"/>
        <end position="1848"/>
    </location>
</feature>
<feature type="region of interest" description="Disordered" evidence="4">
    <location>
        <begin position="1255"/>
        <end position="1295"/>
    </location>
</feature>
<protein>
    <recommendedName>
        <fullName evidence="7">Zn(2)-C6 fungal-type domain-containing protein</fullName>
    </recommendedName>
</protein>
<dbReference type="GO" id="GO:0005856">
    <property type="term" value="C:cytoskeleton"/>
    <property type="evidence" value="ECO:0007669"/>
    <property type="project" value="TreeGrafter"/>
</dbReference>
<feature type="compositionally biased region" description="Polar residues" evidence="4">
    <location>
        <begin position="892"/>
        <end position="906"/>
    </location>
</feature>
<feature type="region of interest" description="Disordered" evidence="4">
    <location>
        <begin position="1674"/>
        <end position="1737"/>
    </location>
</feature>
<dbReference type="PANTHER" id="PTHR32083">
    <property type="entry name" value="CILIA AND FLAGELLA-ASSOCIATED PROTEIN 58-RELATED"/>
    <property type="match status" value="1"/>
</dbReference>
<feature type="region of interest" description="Disordered" evidence="4">
    <location>
        <begin position="945"/>
        <end position="1037"/>
    </location>
</feature>
<evidence type="ECO:0008006" key="7">
    <source>
        <dbReference type="Google" id="ProtNLM"/>
    </source>
</evidence>
<reference evidence="5 6" key="1">
    <citation type="submission" date="2019-07" db="EMBL/GenBank/DDBJ databases">
        <title>Venturia inaequalis Genome Resource.</title>
        <authorList>
            <person name="Lichtner F.J."/>
        </authorList>
    </citation>
    <scope>NUCLEOTIDE SEQUENCE [LARGE SCALE GENOMIC DNA]</scope>
    <source>
        <strain evidence="5 6">DMI_063113</strain>
    </source>
</reference>
<feature type="region of interest" description="Disordered" evidence="4">
    <location>
        <begin position="1793"/>
        <end position="1849"/>
    </location>
</feature>
<evidence type="ECO:0000256" key="4">
    <source>
        <dbReference type="SAM" id="MobiDB-lite"/>
    </source>
</evidence>
<evidence type="ECO:0000256" key="3">
    <source>
        <dbReference type="SAM" id="Coils"/>
    </source>
</evidence>
<organism evidence="5 6">
    <name type="scientific">Venturia inaequalis</name>
    <name type="common">Apple scab fungus</name>
    <dbReference type="NCBI Taxonomy" id="5025"/>
    <lineage>
        <taxon>Eukaryota</taxon>
        <taxon>Fungi</taxon>
        <taxon>Dikarya</taxon>
        <taxon>Ascomycota</taxon>
        <taxon>Pezizomycotina</taxon>
        <taxon>Dothideomycetes</taxon>
        <taxon>Pleosporomycetidae</taxon>
        <taxon>Venturiales</taxon>
        <taxon>Venturiaceae</taxon>
        <taxon>Venturia</taxon>
    </lineage>
</organism>
<feature type="region of interest" description="Disordered" evidence="4">
    <location>
        <begin position="2884"/>
        <end position="3030"/>
    </location>
</feature>
<sequence length="3030" mass="334871">MPASTKLRHFEKGRQETLVVHITRKCHVVTKEERDEFLHDITYTAPVPNSTIKQAQSALQLSTARELPNNTLSGLDALAEVSRQHGHLEYSTPLAEEFFNTDPNGDAVAREHPSLHPITAPIPSASSHRIAANASNTLDPNPAVRNLEDNRALVDYSHGLPPTINEHRSRHALQNFVPEASPGAPDVSSTHRVAPAVSPLQAQYTHNQPGQPIYLVNHRQNNVRISPRGEPSAYEQLQQAAEALPDRPKNFVENLQVHQWDGSNSIEPINAQGKKVRGAFAPDRRSAVKEVRKKGACLRCRMLKKSCDSGDPCKECSRLDNARVWKGACLRTRLAQIFELFSSGLFMVVGHHEVEATKSLGPLEVMPGRLEVSYFPHSGIVMTFPYAKVHSGQHDKPFKYLINQDHEGFGDRLSFGGRITNYLTSLLSRHMETGGKVFSTSNFMLSTINLATKMRSRVLVMQALELWACTEMLACKPSELRAFLHPTLPSSSAAAEHSGSTGGTRTVVAVDVVVYLQIRRVAERRADDLFKSIMVELEKSLIQRKQSDHFETFIGTVLLLRCVEMMCYLYRSFDTLLKAPASHNIDPSALPNPNRTPQWPLERSPSYFWSQGERFSDLLASMLRLRRVAPEIEVKDGVLTASSDQPEMIRGYFDAINLRAATLSEAALRPMDEDDRAWQFRYLAKVFEKTPGMPASTAIEDYIKELERHLPDLSSSPPRPAESEPAYSEYWTGSSAATSPTLTLGHSSPELPTLPPLPALPSSFSQIPTVLPPASESNSSYYTASWGSPYQHPPTASIAGSLGSRRRSIAASSEADEDSPNPRFGLAHLLPSRLPTVFPVSPTRPGTPSVESPPSSPTRFSYLANSAQSIKQLFSHPRSGPDASQRPPAPSWSLSTTNWRRSSNQDGKTREVELLASPSQRKSGGKEKSIEPFLLDGVADTGARTDRLRTKGHKSRDNNLTLTQEDFWPTFNHQGNSTPSPMYTSRYAVPPPSRKDLEPAQLGSKSPSPRLSTPSTMERSSPHLSVQRTDPTISVPSRIRKKVPHNGKNVQICIPYDDRRGTPTGPPMPLSPEAVKARLEHFESAGYDTRGFGNWKYADPFLEQQDRAQNRGIWPDPMEEVEAKKEHKFNVSVPDRRQWQAYVDFLREEKLRALGVSLGESDGGTAISRQSSFSASLPFSPPLPTSSAGSHRHGHHQSVFTAGFIPGSSNHTSTRSIASPISSMGNPRHMHRQSMFTSPPNFAQQAMSPNGFAAWSPHQMLSPTGVPSGGSPNLADLNNRRSPVSPFVQQQGQQSYPFPQQRDDLLVQMQRQKQQQVQMQQQQLQQLLSTRPPSILQEVPEAEDEEELPVPQHISPRKPAPEIINPKPSHRHNISLKLEEDIQKSDYHLEESMARQLDEDDTFTPDTSAEWDESEVKAVQSQVLELPTRTTSLQTENGAVKAPETTQPSANVKKALSMVSDVDTNPSETERLASVPKLAKSSTTASANPWANDPTFKPRSPSPEKERPAISHHSSKSSQSKLNFAAKPFTPSGNPSATFNPAIFGQSTFSFQPAKAKAFVPTSTGAFAPVDRASRHSSKTSASGLSAAAPAFSPSAAVFGSPSFAAPTTNAFSPPNSDFNFMTGGPSFKPTASTFQPQTPAAFSENSGNSASHLADKIFSNINLNDVMPLGKKSKALPILPPSASAARDAKEEVYDAEGRLGRADDRMKRARRGDDDGDEVPRFASPTSELASKPIIESGVLEPAIKEIEKKKAMNEEPAEAATDVELDDPISEPVQVEAQLPPAVDEIEEVDQASERIDETELPARDAMNSTFGDAASGVEPGASTVSPVSSMHEESHQLKKERGGPESRVFFNATTLSAAAPAFEFKPAFAIDPALKNLVVTRLSNTPKKEDRPLALASPKSTSDESRTDIDRLDDHAGGNKRASGSSLSREHLPSSVRYYDDLDQPSFQEIDAIMQHLNDEGSDAGIEREDPSWPNSSHGGSISPRVQTPEVPDFAPPKLRSDAPSPSPRRSLFTRPLHLPELDSASITQDPFSDGRAVPTYDSPIHHLNGNGDAPISDWDDVVSSAEDERLRERSTFFDSRVSEVIGAAVEDHLAPLEKRLQEMMQDQLAHFQAPIQGRRVRSRATMESDADDEDDDLETDAYSRGWSPKRDRRMEKFKTMLQDALSSQQRSHSPSPTKLSEVSALHAALEEVKASVTKSITAQPNLDHFKAIVDESVSQQNAKLIQAREEAVAREATDRFSDFAEKSDKIAMQLSHEIEARKKAEQREQNSQRQLALAEEELTLFKESLRDANGRVAAFEAAARDAQKEAAEVEDTRAGLSKKLMAVTSEKDALKQTLEEYRISSDKWRRNIEQADSEKEQIRVSFGALKIQAEEALRIRETMRSRIEKLQDGVSAAAGQAANERYKWARADTEHRTRYEILSARIEAEGRTRERLERELERLETQEMEAMRLRATLEQSQKEITRLISECERLDMQGREIPSLKFELVQMQKENSRLEDLVDNLRSESSEHQKLADKYASEFREAREAARLEVQRTRGLMEVDIEAANNQVNIIRADLESEIGRVRAELENVKMDADTAKAKHELELEQEADARRDAVRESAEARQSALQELRGAFEERLEELRKQHQRELEHSIEIRNQSESMSREAQEERLGEIEKHHERALKQVLTAKEHSEAMLNERLVLADSKLDLLQDKVLHLEEKLDVAKAAANAAVMAAQSAKSPVLTTSAPAPRAHDRVATQALRESIGVLQDQLQEREARIEALEHVLSEVDQDAPNKLQDRDTEIGWLRELLGVRLDDLSDLVNALALPTYDRGAVRNAAIRIRASIQMEQQEKERQLSGEPEQSLPSLASISNFASPKAAQLAAAIGNWRKGGTMAPSGLSQSLSNLTGSTTSNSSSRTQTPSKPSSAAQTFLSGLMTPPASNVRKSPSPGASMSSGPSLGRPLSSLSHDNHERPLRNPEKMPISHAEDESPSTPPLLGRASYDEDAEESTSGYYDDEESTIEGTPRADRLRPFESLSLRDD</sequence>
<feature type="compositionally biased region" description="Low complexity" evidence="4">
    <location>
        <begin position="796"/>
        <end position="813"/>
    </location>
</feature>
<feature type="region of interest" description="Disordered" evidence="4">
    <location>
        <begin position="796"/>
        <end position="861"/>
    </location>
</feature>
<feature type="compositionally biased region" description="Low complexity" evidence="4">
    <location>
        <begin position="2886"/>
        <end position="2909"/>
    </location>
</feature>
<feature type="compositionally biased region" description="Acidic residues" evidence="4">
    <location>
        <begin position="2133"/>
        <end position="2144"/>
    </location>
</feature>
<feature type="compositionally biased region" description="Basic and acidic residues" evidence="4">
    <location>
        <begin position="1795"/>
        <end position="1806"/>
    </location>
</feature>
<feature type="region of interest" description="Disordered" evidence="4">
    <location>
        <begin position="1622"/>
        <end position="1650"/>
    </location>
</feature>
<feature type="coiled-coil region" evidence="3">
    <location>
        <begin position="2753"/>
        <end position="2780"/>
    </location>
</feature>